<dbReference type="EMBL" id="VRYZ01000002">
    <property type="protein sequence ID" value="TXS93084.1"/>
    <property type="molecule type" value="Genomic_DNA"/>
</dbReference>
<dbReference type="Proteomes" id="UP000321933">
    <property type="component" value="Unassembled WGS sequence"/>
</dbReference>
<proteinExistence type="predicted"/>
<dbReference type="OrthoDB" id="5509460at2"/>
<accession>A0A5C8ZZB8</accession>
<protein>
    <recommendedName>
        <fullName evidence="3">DUF4279 domain-containing protein</fullName>
    </recommendedName>
</protein>
<gene>
    <name evidence="1" type="ORF">FVW59_04275</name>
</gene>
<dbReference type="RefSeq" id="WP_148063019.1">
    <property type="nucleotide sequence ID" value="NZ_VRYZ01000002.1"/>
</dbReference>
<dbReference type="AlphaFoldDB" id="A0A5C8ZZB8"/>
<organism evidence="1 2">
    <name type="scientific">Parahaliea aestuarii</name>
    <dbReference type="NCBI Taxonomy" id="1852021"/>
    <lineage>
        <taxon>Bacteria</taxon>
        <taxon>Pseudomonadati</taxon>
        <taxon>Pseudomonadota</taxon>
        <taxon>Gammaproteobacteria</taxon>
        <taxon>Cellvibrionales</taxon>
        <taxon>Halieaceae</taxon>
        <taxon>Parahaliea</taxon>
    </lineage>
</organism>
<reference evidence="1 2" key="1">
    <citation type="submission" date="2019-08" db="EMBL/GenBank/DDBJ databases">
        <title>Parahaliea maris sp. nov., isolated from the surface seawater.</title>
        <authorList>
            <person name="Liu Y."/>
        </authorList>
    </citation>
    <scope>NUCLEOTIDE SEQUENCE [LARGE SCALE GENOMIC DNA]</scope>
    <source>
        <strain evidence="1 2">S2-26</strain>
    </source>
</reference>
<evidence type="ECO:0000313" key="1">
    <source>
        <dbReference type="EMBL" id="TXS93084.1"/>
    </source>
</evidence>
<evidence type="ECO:0000313" key="2">
    <source>
        <dbReference type="Proteomes" id="UP000321933"/>
    </source>
</evidence>
<comment type="caution">
    <text evidence="1">The sequence shown here is derived from an EMBL/GenBank/DDBJ whole genome shotgun (WGS) entry which is preliminary data.</text>
</comment>
<name>A0A5C8ZZB8_9GAMM</name>
<keyword evidence="2" id="KW-1185">Reference proteome</keyword>
<evidence type="ECO:0008006" key="3">
    <source>
        <dbReference type="Google" id="ProtNLM"/>
    </source>
</evidence>
<sequence>MNLAILIVEGSDSNLAALLGAFPLARDAQWNRGDKMRNGRIHDSSGFTTTIADTHNSKELTDQIAVFLEHCKTTGIVFPALNLTAELSVGFTVGDSEQFVGSVSFSSYNLSALGEIGITLSVAAYPTSDEANAT</sequence>